<gene>
    <name evidence="5" type="ORF">F2Q70_00040891</name>
</gene>
<dbReference type="InterPro" id="IPR051240">
    <property type="entry name" value="Mito_RNA-Proc/Resp"/>
</dbReference>
<evidence type="ECO:0008006" key="6">
    <source>
        <dbReference type="Google" id="ProtNLM"/>
    </source>
</evidence>
<feature type="repeat" description="PPR" evidence="3">
    <location>
        <begin position="336"/>
        <end position="370"/>
    </location>
</feature>
<feature type="repeat" description="PPR" evidence="3">
    <location>
        <begin position="596"/>
        <end position="630"/>
    </location>
</feature>
<dbReference type="PROSITE" id="PS50896">
    <property type="entry name" value="LISH"/>
    <property type="match status" value="1"/>
</dbReference>
<evidence type="ECO:0000256" key="2">
    <source>
        <dbReference type="ARBA" id="ARBA00022737"/>
    </source>
</evidence>
<feature type="repeat" description="PPR" evidence="3">
    <location>
        <begin position="159"/>
        <end position="193"/>
    </location>
</feature>
<dbReference type="GO" id="GO:0003729">
    <property type="term" value="F:mRNA binding"/>
    <property type="evidence" value="ECO:0007669"/>
    <property type="project" value="TreeGrafter"/>
</dbReference>
<dbReference type="Pfam" id="PF16045">
    <property type="entry name" value="LisH_2"/>
    <property type="match status" value="1"/>
</dbReference>
<dbReference type="PROSITE" id="PS51375">
    <property type="entry name" value="PPR"/>
    <property type="match status" value="9"/>
</dbReference>
<protein>
    <recommendedName>
        <fullName evidence="6">LisH domain-containing protein</fullName>
    </recommendedName>
</protein>
<organism evidence="5">
    <name type="scientific">Brassica cretica</name>
    <name type="common">Mustard</name>
    <dbReference type="NCBI Taxonomy" id="69181"/>
    <lineage>
        <taxon>Eukaryota</taxon>
        <taxon>Viridiplantae</taxon>
        <taxon>Streptophyta</taxon>
        <taxon>Embryophyta</taxon>
        <taxon>Tracheophyta</taxon>
        <taxon>Spermatophyta</taxon>
        <taxon>Magnoliopsida</taxon>
        <taxon>eudicotyledons</taxon>
        <taxon>Gunneridae</taxon>
        <taxon>Pentapetalae</taxon>
        <taxon>rosids</taxon>
        <taxon>malvids</taxon>
        <taxon>Brassicales</taxon>
        <taxon>Brassicaceae</taxon>
        <taxon>Brassiceae</taxon>
        <taxon>Brassica</taxon>
    </lineage>
</organism>
<dbReference type="EMBL" id="QGKY02000190">
    <property type="protein sequence ID" value="KAF2591196.1"/>
    <property type="molecule type" value="Genomic_DNA"/>
</dbReference>
<dbReference type="PANTHER" id="PTHR47933">
    <property type="entry name" value="PENTATRICOPEPTIDE REPEAT-CONTAINING PROTEIN 1, MITOCHONDRIAL"/>
    <property type="match status" value="1"/>
</dbReference>
<feature type="region of interest" description="Disordered" evidence="4">
    <location>
        <begin position="29"/>
        <end position="54"/>
    </location>
</feature>
<name>A0A8S9KCY4_BRACR</name>
<feature type="repeat" description="PPR" evidence="3">
    <location>
        <begin position="230"/>
        <end position="264"/>
    </location>
</feature>
<feature type="region of interest" description="Disordered" evidence="4">
    <location>
        <begin position="391"/>
        <end position="419"/>
    </location>
</feature>
<evidence type="ECO:0000256" key="3">
    <source>
        <dbReference type="PROSITE-ProRule" id="PRU00708"/>
    </source>
</evidence>
<accession>A0A8S9KCY4</accession>
<dbReference type="Pfam" id="PF01535">
    <property type="entry name" value="PPR"/>
    <property type="match status" value="6"/>
</dbReference>
<feature type="repeat" description="PPR" evidence="3">
    <location>
        <begin position="301"/>
        <end position="335"/>
    </location>
</feature>
<dbReference type="Gene3D" id="1.25.40.10">
    <property type="entry name" value="Tetratricopeptide repeat domain"/>
    <property type="match status" value="4"/>
</dbReference>
<dbReference type="InterPro" id="IPR002885">
    <property type="entry name" value="PPR_rpt"/>
</dbReference>
<dbReference type="InterPro" id="IPR011990">
    <property type="entry name" value="TPR-like_helical_dom_sf"/>
</dbReference>
<dbReference type="PANTHER" id="PTHR47933:SF59">
    <property type="entry name" value="SAP DOMAIN-CONTAINING PROTEIN"/>
    <property type="match status" value="1"/>
</dbReference>
<keyword evidence="2" id="KW-0677">Repeat</keyword>
<feature type="compositionally biased region" description="Polar residues" evidence="4">
    <location>
        <begin position="398"/>
        <end position="415"/>
    </location>
</feature>
<feature type="repeat" description="PPR" evidence="3">
    <location>
        <begin position="702"/>
        <end position="736"/>
    </location>
</feature>
<feature type="compositionally biased region" description="Polar residues" evidence="4">
    <location>
        <begin position="37"/>
        <end position="53"/>
    </location>
</feature>
<dbReference type="Pfam" id="PF13812">
    <property type="entry name" value="PPR_3"/>
    <property type="match status" value="2"/>
</dbReference>
<feature type="repeat" description="PPR" evidence="3">
    <location>
        <begin position="737"/>
        <end position="771"/>
    </location>
</feature>
<dbReference type="Gene3D" id="1.20.960.40">
    <property type="match status" value="1"/>
</dbReference>
<comment type="similarity">
    <text evidence="1">Belongs to the PPR family. P subfamily.</text>
</comment>
<evidence type="ECO:0000256" key="4">
    <source>
        <dbReference type="SAM" id="MobiDB-lite"/>
    </source>
</evidence>
<dbReference type="NCBIfam" id="TIGR00756">
    <property type="entry name" value="PPR"/>
    <property type="match status" value="5"/>
</dbReference>
<evidence type="ECO:0000313" key="5">
    <source>
        <dbReference type="EMBL" id="KAF2591196.1"/>
    </source>
</evidence>
<dbReference type="SUPFAM" id="SSF48452">
    <property type="entry name" value="TPR-like"/>
    <property type="match status" value="1"/>
</dbReference>
<sequence length="928" mass="103951">MRSLLAFRKIPPPFLLRWLIHSKPFCSQSRFPKESDNPSPQANGSASDDNPPTSVVVVANLSTTKPEQKDESRVIDALLDRRNDPESALRFYNWARPGSFEVGNSFWLLIHILVSSPESHGRARDLLQRYVSSSSPMTMPKVLVTNLVESAKSFGFEVKALPFSYLLNAYTRERRTDYAVDCINLMIELGLPPYVRYVNNTLSALVRRNSINEAKELYGKMVATGLVAGDKATAHLLMRASLREEKPEEALEVFSKAIERGEEPDGLLYSLAIQACCKTVNLGMAFGLLREMKEKKKLCVSQETYTSVIVALVKQDKVEEAVRLKDEMVSDGINMNVIAATSLIKGHCKNSDLGSALEIFRKMEREGPSPNRVTFSVLMEWFSKNGDMEKFRFPKESGNPSPQANGSASDENPPTSSSSVVVVVENLSTTKPEQKDESRVIDALLDRRNDPESALRFYNWARPGSFEVGDSFWLLINILVSSPESHGRARDLLQRYVSSSSPMTMPKVLVTNLVESAKSFGFEVKALPFSYLLNAYTRERRTDYAVDCINLMIELGLPPYVRYVNNTLSALVRRNSINEAKELYGKMVATGLVAGDKATAHLLMRASLREEKPEEALEVFSEAIERGEEPDGLLYSLAIQACCKTVNLGMAFGLLREMKEKKKLCVSQETYTSVIVALVKQDKVEEAVRLKDEMVSDGINMNVIAATSLIKGHCKNGDLGSALEIFRKMEREGPSPNSVTFSVLIEWFSKNGDMERVLEFYKKMEALGSASCFEMDDYTREMMDLKTLVTRTLEKKGVLAKIRAELRASVFEAIEEEDRVIQNSQGLPPALLGNCNDRARRLHASPSGRLLSALVCEYLNWAQLNHTLKVYQPECNLAKDSWKSELRDFSSNSGYELNRNGDSKPLLLDVLDGFFKFEVLSFLSFSSL</sequence>
<feature type="repeat" description="PPR" evidence="3">
    <location>
        <begin position="525"/>
        <end position="559"/>
    </location>
</feature>
<reference evidence="5" key="1">
    <citation type="submission" date="2019-12" db="EMBL/GenBank/DDBJ databases">
        <title>Genome sequencing and annotation of Brassica cretica.</title>
        <authorList>
            <person name="Studholme D.J."/>
            <person name="Sarris P.F."/>
        </authorList>
    </citation>
    <scope>NUCLEOTIDE SEQUENCE</scope>
    <source>
        <strain evidence="5">PFS-102/07</strain>
        <tissue evidence="5">Leaf</tissue>
    </source>
</reference>
<dbReference type="AlphaFoldDB" id="A0A8S9KCY4"/>
<proteinExistence type="inferred from homology"/>
<feature type="repeat" description="PPR" evidence="3">
    <location>
        <begin position="667"/>
        <end position="701"/>
    </location>
</feature>
<comment type="caution">
    <text evidence="5">The sequence shown here is derived from an EMBL/GenBank/DDBJ whole genome shotgun (WGS) entry which is preliminary data.</text>
</comment>
<evidence type="ECO:0000256" key="1">
    <source>
        <dbReference type="ARBA" id="ARBA00007626"/>
    </source>
</evidence>
<dbReference type="InterPro" id="IPR006594">
    <property type="entry name" value="LisH"/>
</dbReference>